<evidence type="ECO:0000256" key="1">
    <source>
        <dbReference type="SAM" id="MobiDB-lite"/>
    </source>
</evidence>
<name>A0AAE1DS72_9GAST</name>
<keyword evidence="3" id="KW-1185">Reference proteome</keyword>
<protein>
    <submittedName>
        <fullName evidence="2">Uncharacterized protein</fullName>
    </submittedName>
</protein>
<feature type="region of interest" description="Disordered" evidence="1">
    <location>
        <begin position="52"/>
        <end position="74"/>
    </location>
</feature>
<dbReference type="Proteomes" id="UP001283361">
    <property type="component" value="Unassembled WGS sequence"/>
</dbReference>
<comment type="caution">
    <text evidence="2">The sequence shown here is derived from an EMBL/GenBank/DDBJ whole genome shotgun (WGS) entry which is preliminary data.</text>
</comment>
<dbReference type="AlphaFoldDB" id="A0AAE1DS72"/>
<organism evidence="2 3">
    <name type="scientific">Elysia crispata</name>
    <name type="common">lettuce slug</name>
    <dbReference type="NCBI Taxonomy" id="231223"/>
    <lineage>
        <taxon>Eukaryota</taxon>
        <taxon>Metazoa</taxon>
        <taxon>Spiralia</taxon>
        <taxon>Lophotrochozoa</taxon>
        <taxon>Mollusca</taxon>
        <taxon>Gastropoda</taxon>
        <taxon>Heterobranchia</taxon>
        <taxon>Euthyneura</taxon>
        <taxon>Panpulmonata</taxon>
        <taxon>Sacoglossa</taxon>
        <taxon>Placobranchoidea</taxon>
        <taxon>Plakobranchidae</taxon>
        <taxon>Elysia</taxon>
    </lineage>
</organism>
<feature type="compositionally biased region" description="Low complexity" evidence="1">
    <location>
        <begin position="143"/>
        <end position="156"/>
    </location>
</feature>
<sequence length="330" mass="35996">MSPIIEDNRHDPYWVPALPGKENIDNSTRSASYCPSSLLDFKQLSLSSRIMSQHSDTNSPEVSISSSMSSSLPSSSLTSLLSSRTFYTQDGLINHAHCPTVNLDFVRESSDAVDSMSAHQAHLPTTQQQADPGRAASSVATVPSPFLSLPSSNLHPSDPELSNRCCSSSRGLKQSQQGGCHSPELYNFRTMRMPGSDWSRLLVVALLALTCSGVQSLPLPQQSETEQAYRKLQLNTVSIGTREDVLSRIVQTHQIGLEQLLTARVTSSACQESCGQIRPKSISLLAQVKPLASLTAFHPSVVTPQECSGFFDRLEIPDAEITIRLFDFSF</sequence>
<feature type="compositionally biased region" description="Polar residues" evidence="1">
    <location>
        <begin position="52"/>
        <end position="62"/>
    </location>
</feature>
<evidence type="ECO:0000313" key="3">
    <source>
        <dbReference type="Proteomes" id="UP001283361"/>
    </source>
</evidence>
<accession>A0AAE1DS72</accession>
<proteinExistence type="predicted"/>
<feature type="region of interest" description="Disordered" evidence="1">
    <location>
        <begin position="115"/>
        <end position="179"/>
    </location>
</feature>
<reference evidence="2" key="1">
    <citation type="journal article" date="2023" name="G3 (Bethesda)">
        <title>A reference genome for the long-term kleptoplast-retaining sea slug Elysia crispata morphotype clarki.</title>
        <authorList>
            <person name="Eastman K.E."/>
            <person name="Pendleton A.L."/>
            <person name="Shaikh M.A."/>
            <person name="Suttiyut T."/>
            <person name="Ogas R."/>
            <person name="Tomko P."/>
            <person name="Gavelis G."/>
            <person name="Widhalm J.R."/>
            <person name="Wisecaver J.H."/>
        </authorList>
    </citation>
    <scope>NUCLEOTIDE SEQUENCE</scope>
    <source>
        <strain evidence="2">ECLA1</strain>
    </source>
</reference>
<feature type="compositionally biased region" description="Polar residues" evidence="1">
    <location>
        <begin position="164"/>
        <end position="179"/>
    </location>
</feature>
<evidence type="ECO:0000313" key="2">
    <source>
        <dbReference type="EMBL" id="KAK3781096.1"/>
    </source>
</evidence>
<gene>
    <name evidence="2" type="ORF">RRG08_001160</name>
</gene>
<dbReference type="EMBL" id="JAWDGP010002663">
    <property type="protein sequence ID" value="KAK3781096.1"/>
    <property type="molecule type" value="Genomic_DNA"/>
</dbReference>
<feature type="compositionally biased region" description="Low complexity" evidence="1">
    <location>
        <begin position="63"/>
        <end position="74"/>
    </location>
</feature>